<keyword evidence="6" id="KW-1185">Reference proteome</keyword>
<dbReference type="Proteomes" id="UP001501729">
    <property type="component" value="Unassembled WGS sequence"/>
</dbReference>
<name>A0AAV3URR1_9EURY</name>
<evidence type="ECO:0000256" key="1">
    <source>
        <dbReference type="ARBA" id="ARBA00023015"/>
    </source>
</evidence>
<dbReference type="InterPro" id="IPR036388">
    <property type="entry name" value="WH-like_DNA-bd_sf"/>
</dbReference>
<dbReference type="InterPro" id="IPR007050">
    <property type="entry name" value="HTH_bacterioopsin"/>
</dbReference>
<feature type="domain" description="HVO-0513-like N-terminal" evidence="4">
    <location>
        <begin position="29"/>
        <end position="153"/>
    </location>
</feature>
<dbReference type="InterPro" id="IPR056493">
    <property type="entry name" value="HVO_0513_N"/>
</dbReference>
<evidence type="ECO:0000313" key="6">
    <source>
        <dbReference type="Proteomes" id="UP001501729"/>
    </source>
</evidence>
<proteinExistence type="predicted"/>
<dbReference type="EMBL" id="BAABKX010000030">
    <property type="protein sequence ID" value="GAA5064596.1"/>
    <property type="molecule type" value="Genomic_DNA"/>
</dbReference>
<reference evidence="5 6" key="1">
    <citation type="journal article" date="2019" name="Int. J. Syst. Evol. Microbiol.">
        <title>The Global Catalogue of Microorganisms (GCM) 10K type strain sequencing project: providing services to taxonomists for standard genome sequencing and annotation.</title>
        <authorList>
            <consortium name="The Broad Institute Genomics Platform"/>
            <consortium name="The Broad Institute Genome Sequencing Center for Infectious Disease"/>
            <person name="Wu L."/>
            <person name="Ma J."/>
        </authorList>
    </citation>
    <scope>NUCLEOTIDE SEQUENCE [LARGE SCALE GENOMIC DNA]</scope>
    <source>
        <strain evidence="5 6">JCM 17504</strain>
    </source>
</reference>
<organism evidence="5 6">
    <name type="scientific">Haladaptatus pallidirubidus</name>
    <dbReference type="NCBI Taxonomy" id="1008152"/>
    <lineage>
        <taxon>Archaea</taxon>
        <taxon>Methanobacteriati</taxon>
        <taxon>Methanobacteriota</taxon>
        <taxon>Stenosarchaea group</taxon>
        <taxon>Halobacteria</taxon>
        <taxon>Halobacteriales</taxon>
        <taxon>Haladaptataceae</taxon>
        <taxon>Haladaptatus</taxon>
    </lineage>
</organism>
<keyword evidence="1" id="KW-0805">Transcription regulation</keyword>
<dbReference type="AlphaFoldDB" id="A0AAV3URR1"/>
<evidence type="ECO:0000259" key="3">
    <source>
        <dbReference type="Pfam" id="PF04967"/>
    </source>
</evidence>
<accession>A0AAV3URR1</accession>
<dbReference type="PANTHER" id="PTHR34236:SF1">
    <property type="entry name" value="DIMETHYL SULFOXIDE REDUCTASE TRANSCRIPTIONAL ACTIVATOR"/>
    <property type="match status" value="1"/>
</dbReference>
<dbReference type="Gene3D" id="1.10.10.10">
    <property type="entry name" value="Winged helix-like DNA-binding domain superfamily/Winged helix DNA-binding domain"/>
    <property type="match status" value="1"/>
</dbReference>
<gene>
    <name evidence="5" type="ORF">GCM10025751_54370</name>
</gene>
<protein>
    <recommendedName>
        <fullName evidence="7">HTH DNA binding domain-containing protein</fullName>
    </recommendedName>
</protein>
<dbReference type="PANTHER" id="PTHR34236">
    <property type="entry name" value="DIMETHYL SULFOXIDE REDUCTASE TRANSCRIPTIONAL ACTIVATOR"/>
    <property type="match status" value="1"/>
</dbReference>
<evidence type="ECO:0000313" key="5">
    <source>
        <dbReference type="EMBL" id="GAA5064596.1"/>
    </source>
</evidence>
<sequence length="219" mass="24895">MSQEPAVRRLTVVVDPGDRRLVSVFNTLDSERAKREYLHHYNLLTDETVVMLFQFRDDLDYARTVFDASSDVIHYNIPEQGNGLVYLHCEMNESLGGILSAVQQSEIIMAMPIEFLDDDCLRVTFIGEHESLHRILDKSAEFADIEIERVNEYGSEDRLSSVLTDRQQEILTAAVERGYYEVPRQATIGDIADAMELSQATVGEHLQKIESRVLTGSVR</sequence>
<dbReference type="Pfam" id="PF24278">
    <property type="entry name" value="HVO_0513_N"/>
    <property type="match status" value="1"/>
</dbReference>
<comment type="caution">
    <text evidence="5">The sequence shown here is derived from an EMBL/GenBank/DDBJ whole genome shotgun (WGS) entry which is preliminary data.</text>
</comment>
<dbReference type="GeneID" id="68617634"/>
<evidence type="ECO:0008006" key="7">
    <source>
        <dbReference type="Google" id="ProtNLM"/>
    </source>
</evidence>
<dbReference type="RefSeq" id="WP_425556833.1">
    <property type="nucleotide sequence ID" value="NZ_BAABKX010000030.1"/>
</dbReference>
<evidence type="ECO:0000259" key="4">
    <source>
        <dbReference type="Pfam" id="PF24278"/>
    </source>
</evidence>
<keyword evidence="2" id="KW-0804">Transcription</keyword>
<feature type="domain" description="HTH bat-type" evidence="3">
    <location>
        <begin position="163"/>
        <end position="214"/>
    </location>
</feature>
<dbReference type="Pfam" id="PF04967">
    <property type="entry name" value="HTH_10"/>
    <property type="match status" value="1"/>
</dbReference>
<evidence type="ECO:0000256" key="2">
    <source>
        <dbReference type="ARBA" id="ARBA00023163"/>
    </source>
</evidence>